<evidence type="ECO:0000313" key="3">
    <source>
        <dbReference type="EMBL" id="TYS46300.1"/>
    </source>
</evidence>
<evidence type="ECO:0000256" key="1">
    <source>
        <dbReference type="ARBA" id="ARBA00022801"/>
    </source>
</evidence>
<dbReference type="InterPro" id="IPR023214">
    <property type="entry name" value="HAD_sf"/>
</dbReference>
<dbReference type="InterPro" id="IPR023198">
    <property type="entry name" value="PGP-like_dom2"/>
</dbReference>
<accession>A0A5D4R6Q6</accession>
<sequence length="191" mass="21869">MNILWDFDGTLFDTYPAYTRILKDVLGEEADNEEILSQLKISFTHAFTHYNLKEEQISYVRKMARSLKPQDLQPFSGVKDVLKRAGCNVIMTHKEREDVLAILEHHNMSSLFADLVAGDDGYPRKPHKASYEYLHGKNSIDLAIGDRELDILPAKELGIRTCLFQNSTPGADYYLASYEDFETVIGWEAFK</sequence>
<comment type="caution">
    <text evidence="3">The sequence shown here is derived from an EMBL/GenBank/DDBJ whole genome shotgun (WGS) entry which is preliminary data.</text>
</comment>
<dbReference type="Proteomes" id="UP000322139">
    <property type="component" value="Unassembled WGS sequence"/>
</dbReference>
<dbReference type="PANTHER" id="PTHR43434:SF25">
    <property type="entry name" value="PHOSPHOGLYCOLATE PHOSPHATASE"/>
    <property type="match status" value="1"/>
</dbReference>
<dbReference type="SFLD" id="SFLDG01129">
    <property type="entry name" value="C1.5:_HAD__Beta-PGM__Phosphata"/>
    <property type="match status" value="1"/>
</dbReference>
<dbReference type="GO" id="GO:0008967">
    <property type="term" value="F:phosphoglycolate phosphatase activity"/>
    <property type="evidence" value="ECO:0007669"/>
    <property type="project" value="TreeGrafter"/>
</dbReference>
<proteinExistence type="predicted"/>
<dbReference type="GO" id="GO:0005829">
    <property type="term" value="C:cytosol"/>
    <property type="evidence" value="ECO:0007669"/>
    <property type="project" value="TreeGrafter"/>
</dbReference>
<dbReference type="NCBIfam" id="TIGR01549">
    <property type="entry name" value="HAD-SF-IA-v1"/>
    <property type="match status" value="1"/>
</dbReference>
<dbReference type="PANTHER" id="PTHR43434">
    <property type="entry name" value="PHOSPHOGLYCOLATE PHOSPHATASE"/>
    <property type="match status" value="1"/>
</dbReference>
<dbReference type="SFLD" id="SFLDS00003">
    <property type="entry name" value="Haloacid_Dehalogenase"/>
    <property type="match status" value="1"/>
</dbReference>
<organism evidence="3 4">
    <name type="scientific">Bacillus infantis</name>
    <dbReference type="NCBI Taxonomy" id="324767"/>
    <lineage>
        <taxon>Bacteria</taxon>
        <taxon>Bacillati</taxon>
        <taxon>Bacillota</taxon>
        <taxon>Bacilli</taxon>
        <taxon>Bacillales</taxon>
        <taxon>Bacillaceae</taxon>
        <taxon>Bacillus</taxon>
    </lineage>
</organism>
<name>A0A5D4R6Q6_9BACI</name>
<dbReference type="InterPro" id="IPR036412">
    <property type="entry name" value="HAD-like_sf"/>
</dbReference>
<dbReference type="GO" id="GO:0006281">
    <property type="term" value="P:DNA repair"/>
    <property type="evidence" value="ECO:0007669"/>
    <property type="project" value="TreeGrafter"/>
</dbReference>
<dbReference type="RefSeq" id="WP_148975880.1">
    <property type="nucleotide sequence ID" value="NZ_JBNILB010000007.1"/>
</dbReference>
<dbReference type="Pfam" id="PF13419">
    <property type="entry name" value="HAD_2"/>
    <property type="match status" value="1"/>
</dbReference>
<reference evidence="3 4" key="1">
    <citation type="submission" date="2019-08" db="EMBL/GenBank/DDBJ databases">
        <title>Bacillus genomes from the desert of Cuatro Cienegas, Coahuila.</title>
        <authorList>
            <person name="Olmedo-Alvarez G."/>
        </authorList>
    </citation>
    <scope>NUCLEOTIDE SEQUENCE [LARGE SCALE GENOMIC DNA]</scope>
    <source>
        <strain evidence="3 4">CH446_14T</strain>
    </source>
</reference>
<protein>
    <submittedName>
        <fullName evidence="3">HAD-IA family hydrolase</fullName>
    </submittedName>
</protein>
<dbReference type="Gene3D" id="3.40.50.1000">
    <property type="entry name" value="HAD superfamily/HAD-like"/>
    <property type="match status" value="1"/>
</dbReference>
<keyword evidence="2" id="KW-0460">Magnesium</keyword>
<dbReference type="AlphaFoldDB" id="A0A5D4R6Q6"/>
<keyword evidence="1 3" id="KW-0378">Hydrolase</keyword>
<evidence type="ECO:0000313" key="4">
    <source>
        <dbReference type="Proteomes" id="UP000322139"/>
    </source>
</evidence>
<dbReference type="InterPro" id="IPR050155">
    <property type="entry name" value="HAD-like_hydrolase_sf"/>
</dbReference>
<dbReference type="InterPro" id="IPR006439">
    <property type="entry name" value="HAD-SF_hydro_IA"/>
</dbReference>
<gene>
    <name evidence="3" type="ORF">FZD51_17125</name>
</gene>
<evidence type="ECO:0000256" key="2">
    <source>
        <dbReference type="ARBA" id="ARBA00022842"/>
    </source>
</evidence>
<dbReference type="SUPFAM" id="SSF56784">
    <property type="entry name" value="HAD-like"/>
    <property type="match status" value="1"/>
</dbReference>
<dbReference type="Gene3D" id="1.10.150.240">
    <property type="entry name" value="Putative phosphatase, domain 2"/>
    <property type="match status" value="1"/>
</dbReference>
<dbReference type="InterPro" id="IPR041492">
    <property type="entry name" value="HAD_2"/>
</dbReference>
<dbReference type="EMBL" id="VTER01000008">
    <property type="protein sequence ID" value="TYS46300.1"/>
    <property type="molecule type" value="Genomic_DNA"/>
</dbReference>